<dbReference type="AlphaFoldDB" id="A0A9P8QM37"/>
<keyword evidence="2" id="KW-0812">Transmembrane</keyword>
<evidence type="ECO:0000256" key="2">
    <source>
        <dbReference type="SAM" id="Phobius"/>
    </source>
</evidence>
<name>A0A9P8QM37_9HYPO</name>
<reference evidence="3" key="1">
    <citation type="submission" date="2021-08" db="EMBL/GenBank/DDBJ databases">
        <title>Chromosome-Level Trichoderma cornu-damae using Hi-C Data.</title>
        <authorList>
            <person name="Kim C.S."/>
        </authorList>
    </citation>
    <scope>NUCLEOTIDE SEQUENCE</scope>
    <source>
        <strain evidence="3">KA19-0412C</strain>
    </source>
</reference>
<gene>
    <name evidence="3" type="ORF">Trco_003994</name>
</gene>
<protein>
    <submittedName>
        <fullName evidence="3">Uncharacterized protein</fullName>
    </submittedName>
</protein>
<organism evidence="3 4">
    <name type="scientific">Trichoderma cornu-damae</name>
    <dbReference type="NCBI Taxonomy" id="654480"/>
    <lineage>
        <taxon>Eukaryota</taxon>
        <taxon>Fungi</taxon>
        <taxon>Dikarya</taxon>
        <taxon>Ascomycota</taxon>
        <taxon>Pezizomycotina</taxon>
        <taxon>Sordariomycetes</taxon>
        <taxon>Hypocreomycetidae</taxon>
        <taxon>Hypocreales</taxon>
        <taxon>Hypocreaceae</taxon>
        <taxon>Trichoderma</taxon>
    </lineage>
</organism>
<evidence type="ECO:0000313" key="3">
    <source>
        <dbReference type="EMBL" id="KAH6607681.1"/>
    </source>
</evidence>
<evidence type="ECO:0000256" key="1">
    <source>
        <dbReference type="SAM" id="MobiDB-lite"/>
    </source>
</evidence>
<keyword evidence="2" id="KW-1133">Transmembrane helix</keyword>
<accession>A0A9P8QM37</accession>
<dbReference type="EMBL" id="JAIWOZ010000003">
    <property type="protein sequence ID" value="KAH6607681.1"/>
    <property type="molecule type" value="Genomic_DNA"/>
</dbReference>
<comment type="caution">
    <text evidence="3">The sequence shown here is derived from an EMBL/GenBank/DDBJ whole genome shotgun (WGS) entry which is preliminary data.</text>
</comment>
<dbReference type="Proteomes" id="UP000827724">
    <property type="component" value="Unassembled WGS sequence"/>
</dbReference>
<feature type="region of interest" description="Disordered" evidence="1">
    <location>
        <begin position="50"/>
        <end position="81"/>
    </location>
</feature>
<feature type="compositionally biased region" description="Basic and acidic residues" evidence="1">
    <location>
        <begin position="50"/>
        <end position="69"/>
    </location>
</feature>
<feature type="transmembrane region" description="Helical" evidence="2">
    <location>
        <begin position="22"/>
        <end position="47"/>
    </location>
</feature>
<keyword evidence="2" id="KW-0472">Membrane</keyword>
<sequence>MSPSHHQGHTLYRRRSPDAGDAIAMFCLVSGVVVFVCLVCIWAVTSVRSRTAEKDRRAKAPRRASRDDGGNGCRAFSSGLDGLRCYSDHV</sequence>
<proteinExistence type="predicted"/>
<evidence type="ECO:0000313" key="4">
    <source>
        <dbReference type="Proteomes" id="UP000827724"/>
    </source>
</evidence>
<keyword evidence="4" id="KW-1185">Reference proteome</keyword>